<dbReference type="GO" id="GO:0006753">
    <property type="term" value="P:nucleoside phosphate metabolic process"/>
    <property type="evidence" value="ECO:0007669"/>
    <property type="project" value="TreeGrafter"/>
</dbReference>
<dbReference type="WBParaSite" id="ASIM_0001863101-mRNA-1">
    <property type="protein sequence ID" value="ASIM_0001863101-mRNA-1"/>
    <property type="gene ID" value="ASIM_0001863101"/>
</dbReference>
<accession>A0A0M3KCD1</accession>
<dbReference type="CDD" id="cd18887">
    <property type="entry name" value="NUDIX_UGPPase_Nudt14"/>
    <property type="match status" value="1"/>
</dbReference>
<evidence type="ECO:0000256" key="11">
    <source>
        <dbReference type="ARBA" id="ARBA00080475"/>
    </source>
</evidence>
<evidence type="ECO:0000256" key="1">
    <source>
        <dbReference type="ARBA" id="ARBA00001946"/>
    </source>
</evidence>
<gene>
    <name evidence="13" type="ORF">ASIM_LOCUS18029</name>
</gene>
<dbReference type="NCBIfam" id="TIGR00052">
    <property type="entry name" value="nudix-type nucleoside diphosphatase, YffH/AdpP family"/>
    <property type="match status" value="1"/>
</dbReference>
<dbReference type="PROSITE" id="PS51462">
    <property type="entry name" value="NUDIX"/>
    <property type="match status" value="1"/>
</dbReference>
<dbReference type="PANTHER" id="PTHR11839">
    <property type="entry name" value="UDP/ADP-SUGAR PYROPHOSPHATASE"/>
    <property type="match status" value="1"/>
</dbReference>
<dbReference type="FunFam" id="3.90.79.10:FF:000035">
    <property type="entry name" value="Uridine diphosphate glucose pyrophosphatase"/>
    <property type="match status" value="1"/>
</dbReference>
<dbReference type="EMBL" id="UYRR01034922">
    <property type="protein sequence ID" value="VDK62776.1"/>
    <property type="molecule type" value="Genomic_DNA"/>
</dbReference>
<evidence type="ECO:0000256" key="10">
    <source>
        <dbReference type="ARBA" id="ARBA00071467"/>
    </source>
</evidence>
<dbReference type="PANTHER" id="PTHR11839:SF15">
    <property type="entry name" value="URIDINE DIPHOSPHATE GLUCOSE PYROPHOSPHATASE NUDT14"/>
    <property type="match status" value="1"/>
</dbReference>
<evidence type="ECO:0000256" key="3">
    <source>
        <dbReference type="ARBA" id="ARBA00011738"/>
    </source>
</evidence>
<dbReference type="OrthoDB" id="10249920at2759"/>
<dbReference type="GO" id="GO:0005737">
    <property type="term" value="C:cytoplasm"/>
    <property type="evidence" value="ECO:0007669"/>
    <property type="project" value="UniProtKB-SubCell"/>
</dbReference>
<dbReference type="GO" id="GO:0008768">
    <property type="term" value="F:UDP-sugar diphosphatase activity"/>
    <property type="evidence" value="ECO:0007669"/>
    <property type="project" value="UniProtKB-EC"/>
</dbReference>
<evidence type="ECO:0000259" key="12">
    <source>
        <dbReference type="PROSITE" id="PS51462"/>
    </source>
</evidence>
<proteinExistence type="predicted"/>
<feature type="domain" description="Nudix hydrolase" evidence="12">
    <location>
        <begin position="87"/>
        <end position="249"/>
    </location>
</feature>
<dbReference type="InterPro" id="IPR000086">
    <property type="entry name" value="NUDIX_hydrolase_dom"/>
</dbReference>
<comment type="subunit">
    <text evidence="3">Homodimer.</text>
</comment>
<comment type="subcellular location">
    <subcellularLocation>
        <location evidence="2">Cytoplasm</location>
    </subcellularLocation>
</comment>
<dbReference type="InterPro" id="IPR015797">
    <property type="entry name" value="NUDIX_hydrolase-like_dom_sf"/>
</dbReference>
<evidence type="ECO:0000256" key="4">
    <source>
        <dbReference type="ARBA" id="ARBA00022490"/>
    </source>
</evidence>
<evidence type="ECO:0000256" key="2">
    <source>
        <dbReference type="ARBA" id="ARBA00004496"/>
    </source>
</evidence>
<evidence type="ECO:0000256" key="7">
    <source>
        <dbReference type="ARBA" id="ARBA00051086"/>
    </source>
</evidence>
<evidence type="ECO:0000256" key="5">
    <source>
        <dbReference type="ARBA" id="ARBA00022801"/>
    </source>
</evidence>
<keyword evidence="5" id="KW-0378">Hydrolase</keyword>
<dbReference type="GO" id="GO:0046872">
    <property type="term" value="F:metal ion binding"/>
    <property type="evidence" value="ECO:0007669"/>
    <property type="project" value="InterPro"/>
</dbReference>
<evidence type="ECO:0000313" key="13">
    <source>
        <dbReference type="EMBL" id="VDK62776.1"/>
    </source>
</evidence>
<protein>
    <recommendedName>
        <fullName evidence="10">Uridine diphosphate glucose pyrophosphatase NUDT14</fullName>
        <ecNumber evidence="9">3.6.1.45</ecNumber>
    </recommendedName>
    <alternativeName>
        <fullName evidence="11">Nucleoside diphosphate-linked moiety X motif 14</fullName>
    </alternativeName>
</protein>
<dbReference type="SUPFAM" id="SSF55811">
    <property type="entry name" value="Nudix"/>
    <property type="match status" value="1"/>
</dbReference>
<keyword evidence="14" id="KW-1185">Reference proteome</keyword>
<comment type="cofactor">
    <cofactor evidence="1">
        <name>Mg(2+)</name>
        <dbReference type="ChEBI" id="CHEBI:18420"/>
    </cofactor>
</comment>
<dbReference type="AlphaFoldDB" id="A0A0M3KCD1"/>
<evidence type="ECO:0000256" key="6">
    <source>
        <dbReference type="ARBA" id="ARBA00022842"/>
    </source>
</evidence>
<reference evidence="13 14" key="2">
    <citation type="submission" date="2018-11" db="EMBL/GenBank/DDBJ databases">
        <authorList>
            <consortium name="Pathogen Informatics"/>
        </authorList>
    </citation>
    <scope>NUCLEOTIDE SEQUENCE [LARGE SCALE GENOMIC DNA]</scope>
</reference>
<evidence type="ECO:0000256" key="9">
    <source>
        <dbReference type="ARBA" id="ARBA00066480"/>
    </source>
</evidence>
<evidence type="ECO:0000313" key="15">
    <source>
        <dbReference type="WBParaSite" id="ASIM_0001863101-mRNA-1"/>
    </source>
</evidence>
<comment type="catalytic activity">
    <reaction evidence="7">
        <text>UDP-sugar + H2O = UMP + alpha-D-aldose 1-phosphate.</text>
        <dbReference type="EC" id="3.6.1.45"/>
    </reaction>
</comment>
<organism evidence="15">
    <name type="scientific">Anisakis simplex</name>
    <name type="common">Herring worm</name>
    <dbReference type="NCBI Taxonomy" id="6269"/>
    <lineage>
        <taxon>Eukaryota</taxon>
        <taxon>Metazoa</taxon>
        <taxon>Ecdysozoa</taxon>
        <taxon>Nematoda</taxon>
        <taxon>Chromadorea</taxon>
        <taxon>Rhabditida</taxon>
        <taxon>Spirurina</taxon>
        <taxon>Ascaridomorpha</taxon>
        <taxon>Ascaridoidea</taxon>
        <taxon>Anisakidae</taxon>
        <taxon>Anisakis</taxon>
        <taxon>Anisakis simplex complex</taxon>
    </lineage>
</organism>
<evidence type="ECO:0000313" key="14">
    <source>
        <dbReference type="Proteomes" id="UP000267096"/>
    </source>
</evidence>
<keyword evidence="6" id="KW-0460">Magnesium</keyword>
<keyword evidence="4" id="KW-0963">Cytoplasm</keyword>
<dbReference type="GO" id="GO:0019693">
    <property type="term" value="P:ribose phosphate metabolic process"/>
    <property type="evidence" value="ECO:0007669"/>
    <property type="project" value="TreeGrafter"/>
</dbReference>
<evidence type="ECO:0000256" key="8">
    <source>
        <dbReference type="ARBA" id="ARBA00054674"/>
    </source>
</evidence>
<dbReference type="EC" id="3.6.1.45" evidence="9"/>
<dbReference type="Proteomes" id="UP000267096">
    <property type="component" value="Unassembled WGS sequence"/>
</dbReference>
<dbReference type="InterPro" id="IPR004385">
    <property type="entry name" value="NDP_pyrophosphatase"/>
</dbReference>
<dbReference type="Gene3D" id="3.90.79.10">
    <property type="entry name" value="Nucleoside Triphosphate Pyrophosphohydrolase"/>
    <property type="match status" value="1"/>
</dbReference>
<reference evidence="15" key="1">
    <citation type="submission" date="2017-02" db="UniProtKB">
        <authorList>
            <consortium name="WormBaseParasite"/>
        </authorList>
    </citation>
    <scope>IDENTIFICATION</scope>
</reference>
<comment type="function">
    <text evidence="8">Hydrolyzes UDP-glucose to glucose 1-phosphate and UMP and ADP-ribose to ribose 5-phosphate and AMP. The physiological substrate is probably UDP-glucose. Poor activity on other substrates such as ADP-glucose, CDP-glucose, GDP-glucose and GDP-mannose.</text>
</comment>
<name>A0A0M3KCD1_ANISI</name>
<sequence>MPVRKAAFLHILLLKKKFLEKHIFSGIFFFTRTRFQRMAEAIQPKAEENEYLQDVHINENLASSRYVHLEQIQFKRGDKIVKWDMALRPDSVACVIYHRDKKSLMFVKQFRPAIFVSLVRKMPENRGKESNAIDWSKYPISIGETIELCAGLIDKPNLSEVAHMREEIIEECGYDVPESSIRLLKRFVTGIGVSGSHQFLYYAEVDDSMKVSEGGGTDSERIQKVFMTLPEAERYSMATEVLSAPGLLYGLEWFFHHSKYSSH</sequence>